<gene>
    <name evidence="1" type="ORF">JI435_420310</name>
</gene>
<accession>A0A7U2I6N7</accession>
<dbReference type="EMBL" id="CP069038">
    <property type="protein sequence ID" value="QRD03800.1"/>
    <property type="molecule type" value="Genomic_DNA"/>
</dbReference>
<dbReference type="VEuPathDB" id="FungiDB:JI435_420310"/>
<reference evidence="2" key="1">
    <citation type="journal article" date="2021" name="BMC Genomics">
        <title>Chromosome-level genome assembly and manually-curated proteome of model necrotroph Parastagonospora nodorum Sn15 reveals a genome-wide trove of candidate effector homologs, and redundancy of virulence-related functions within an accessory chromosome.</title>
        <authorList>
            <person name="Bertazzoni S."/>
            <person name="Jones D.A.B."/>
            <person name="Phan H.T."/>
            <person name="Tan K.-C."/>
            <person name="Hane J.K."/>
        </authorList>
    </citation>
    <scope>NUCLEOTIDE SEQUENCE [LARGE SCALE GENOMIC DNA]</scope>
    <source>
        <strain evidence="2">SN15 / ATCC MYA-4574 / FGSC 10173)</strain>
    </source>
</reference>
<organism evidence="1 2">
    <name type="scientific">Phaeosphaeria nodorum (strain SN15 / ATCC MYA-4574 / FGSC 10173)</name>
    <name type="common">Glume blotch fungus</name>
    <name type="synonym">Parastagonospora nodorum</name>
    <dbReference type="NCBI Taxonomy" id="321614"/>
    <lineage>
        <taxon>Eukaryota</taxon>
        <taxon>Fungi</taxon>
        <taxon>Dikarya</taxon>
        <taxon>Ascomycota</taxon>
        <taxon>Pezizomycotina</taxon>
        <taxon>Dothideomycetes</taxon>
        <taxon>Pleosporomycetidae</taxon>
        <taxon>Pleosporales</taxon>
        <taxon>Pleosporineae</taxon>
        <taxon>Phaeosphaeriaceae</taxon>
        <taxon>Parastagonospora</taxon>
    </lineage>
</organism>
<protein>
    <submittedName>
        <fullName evidence="1">Uncharacterized protein</fullName>
    </submittedName>
</protein>
<proteinExistence type="predicted"/>
<evidence type="ECO:0000313" key="1">
    <source>
        <dbReference type="EMBL" id="QRD03800.1"/>
    </source>
</evidence>
<dbReference type="AlphaFoldDB" id="A0A7U2I6N7"/>
<keyword evidence="2" id="KW-1185">Reference proteome</keyword>
<name>A0A7U2I6N7_PHANO</name>
<dbReference type="Proteomes" id="UP000663193">
    <property type="component" value="Chromosome 16"/>
</dbReference>
<sequence>MRVGAPIIVANVSKSVGEQKVDVPAAAAAAATATKSIVSLQRDCKESEQLTFTPAVVSMARGVSDHAAETPTTLARLPEPLEVPWLLMMSVRTYRLSPRPRLPRFRPPPQLTTVQSSLHSFPPSAYPTPFHLLGILAQTLDLSRDTVAR</sequence>
<evidence type="ECO:0000313" key="2">
    <source>
        <dbReference type="Proteomes" id="UP000663193"/>
    </source>
</evidence>